<organism evidence="3 4">
    <name type="scientific">Brevibacterium siliguriense</name>
    <dbReference type="NCBI Taxonomy" id="1136497"/>
    <lineage>
        <taxon>Bacteria</taxon>
        <taxon>Bacillati</taxon>
        <taxon>Actinomycetota</taxon>
        <taxon>Actinomycetes</taxon>
        <taxon>Micrococcales</taxon>
        <taxon>Brevibacteriaceae</taxon>
        <taxon>Brevibacterium</taxon>
    </lineage>
</organism>
<keyword evidence="3" id="KW-0808">Transferase</keyword>
<dbReference type="GO" id="GO:0016740">
    <property type="term" value="F:transferase activity"/>
    <property type="evidence" value="ECO:0007669"/>
    <property type="project" value="UniProtKB-KW"/>
</dbReference>
<dbReference type="InterPro" id="IPR002575">
    <property type="entry name" value="Aminoglycoside_PTrfase"/>
</dbReference>
<evidence type="ECO:0000313" key="3">
    <source>
        <dbReference type="EMBL" id="SDS10013.1"/>
    </source>
</evidence>
<gene>
    <name evidence="3" type="ORF">SAMN04489752_0980</name>
</gene>
<dbReference type="EMBL" id="LT629766">
    <property type="protein sequence ID" value="SDS10013.1"/>
    <property type="molecule type" value="Genomic_DNA"/>
</dbReference>
<dbReference type="STRING" id="1136497.SAMN04489752_0980"/>
<dbReference type="Gene3D" id="3.90.1200.10">
    <property type="match status" value="2"/>
</dbReference>
<dbReference type="SUPFAM" id="SSF56112">
    <property type="entry name" value="Protein kinase-like (PK-like)"/>
    <property type="match status" value="2"/>
</dbReference>
<accession>A0A1H1PFW8</accession>
<dbReference type="RefSeq" id="WP_092010646.1">
    <property type="nucleotide sequence ID" value="NZ_LT629766.1"/>
</dbReference>
<evidence type="ECO:0000256" key="1">
    <source>
        <dbReference type="SAM" id="MobiDB-lite"/>
    </source>
</evidence>
<dbReference type="Proteomes" id="UP000199597">
    <property type="component" value="Chromosome I"/>
</dbReference>
<dbReference type="AlphaFoldDB" id="A0A1H1PFW8"/>
<feature type="domain" description="Aminoglycoside phosphotransferase" evidence="2">
    <location>
        <begin position="532"/>
        <end position="751"/>
    </location>
</feature>
<protein>
    <submittedName>
        <fullName evidence="3">Phosphotransferase enzyme family protein</fullName>
    </submittedName>
</protein>
<evidence type="ECO:0000313" key="4">
    <source>
        <dbReference type="Proteomes" id="UP000199597"/>
    </source>
</evidence>
<dbReference type="PANTHER" id="PTHR21310">
    <property type="entry name" value="AMINOGLYCOSIDE PHOSPHOTRANSFERASE-RELATED-RELATED"/>
    <property type="match status" value="1"/>
</dbReference>
<proteinExistence type="predicted"/>
<dbReference type="Pfam" id="PF01636">
    <property type="entry name" value="APH"/>
    <property type="match status" value="2"/>
</dbReference>
<feature type="region of interest" description="Disordered" evidence="1">
    <location>
        <begin position="244"/>
        <end position="281"/>
    </location>
</feature>
<dbReference type="InterPro" id="IPR011009">
    <property type="entry name" value="Kinase-like_dom_sf"/>
</dbReference>
<dbReference type="OrthoDB" id="7842280at2"/>
<evidence type="ECO:0000259" key="2">
    <source>
        <dbReference type="Pfam" id="PF01636"/>
    </source>
</evidence>
<name>A0A1H1PFW8_9MICO</name>
<dbReference type="InterPro" id="IPR051678">
    <property type="entry name" value="AGP_Transferase"/>
</dbReference>
<feature type="domain" description="Aminoglycoside phosphotransferase" evidence="2">
    <location>
        <begin position="195"/>
        <end position="380"/>
    </location>
</feature>
<sequence length="818" mass="88212">MTASISDPVGDCVDTRFALLPYIDELRSAEGLSRRLGFAVRPRRIRVKPGQSAIVAWQREERGRLGEFEDWGFTAVMTSPDKLANARRRAARHGQELTVHEAADSLSVGDPCAAGATGAVLVSGGVLADPRIGKQVARTLDHLGGDLEIIGYNPARRLLLKHTPVDGVPELVRIAAESQVHLAEAAERWKRAELPSLPVEFVGGHDTATRSPWWGAGDLRNRPDPNIAEEVGVIIAELHRTAAAGHDGPADHVGRPVTEAGGPAESAATSAGEDGGAIGSPISQLETVSRSLVRLLPERETDIAGLLAELSRRLGASRELREIHGDLSPDQVLLANSECRIIDLDRTGYGPVGVDLGRWIAACRVDPELNGLERSFLDGYRCAGGEVGDLGAWTAWAMLVAALGPWRSCSATWRDETKRIVDLARSALDGNLTTTQTVRKPGETKRATARAPALHIPDAVTIDGQDRTVRRAWPAGDGRIAWEAVLPDFGIRVGYLDEHGVRVLDVDRDQKLPGLAGLLESGGTLVSHRPGRRAVVRLADGSFAKCVRDGKASDILAGQRRAAGFLRGFALPQVLRSDSSTVVLGAVPGIELHEPVELGTDWSRAWAETLDAWAHAEARLSPVAYSSSMPIHDAAAEVEVLHNWRERARPLLETAVSARAQTLHQAPPLHQTQTLLADLDALLAEIAAELDDGAASAREKSIGLIHRDLHDKQIMWDPIAGPGLLDVDTACLGERALDLGNLRAHARWRTAQGLWTPAESAVVIDEIARVASVTGIDPARVSAYERATLIRLACVYAFRPPWHDRIGWLLETARSLRD</sequence>
<keyword evidence="4" id="KW-1185">Reference proteome</keyword>
<reference evidence="4" key="1">
    <citation type="submission" date="2016-10" db="EMBL/GenBank/DDBJ databases">
        <authorList>
            <person name="Varghese N."/>
            <person name="Submissions S."/>
        </authorList>
    </citation>
    <scope>NUCLEOTIDE SEQUENCE [LARGE SCALE GENOMIC DNA]</scope>
    <source>
        <strain evidence="4">DSM 23676</strain>
    </source>
</reference>